<evidence type="ECO:0000313" key="2">
    <source>
        <dbReference type="Proteomes" id="UP001066276"/>
    </source>
</evidence>
<gene>
    <name evidence="1" type="ORF">NDU88_000332</name>
</gene>
<dbReference type="Proteomes" id="UP001066276">
    <property type="component" value="Chromosome 3_2"/>
</dbReference>
<protein>
    <submittedName>
        <fullName evidence="1">Uncharacterized protein</fullName>
    </submittedName>
</protein>
<proteinExistence type="predicted"/>
<sequence>MSLLQREGVGRPVSASPSPTAALQFSCGQALPASSKSASRAQHSGWARCPLSRAQCRDSWALPQSPVFPQGGPLRSTTAQASRGNSVLRHSRLTSALSSHLTPRSLRAQPAAALLVALLSLQDQRHLTYQHADVRSAVAGTEQSSPAAAPGPALGTWGSCHWPPAISHHAHRSWISTDRSLRPGISGVDQSQSCGAACQGMDPRHCPTRMRQLAGSSSGSGSSDEA</sequence>
<dbReference type="EMBL" id="JANPWB010000006">
    <property type="protein sequence ID" value="KAJ1175041.1"/>
    <property type="molecule type" value="Genomic_DNA"/>
</dbReference>
<comment type="caution">
    <text evidence="1">The sequence shown here is derived from an EMBL/GenBank/DDBJ whole genome shotgun (WGS) entry which is preliminary data.</text>
</comment>
<reference evidence="1" key="1">
    <citation type="journal article" date="2022" name="bioRxiv">
        <title>Sequencing and chromosome-scale assembly of the giantPleurodeles waltlgenome.</title>
        <authorList>
            <person name="Brown T."/>
            <person name="Elewa A."/>
            <person name="Iarovenko S."/>
            <person name="Subramanian E."/>
            <person name="Araus A.J."/>
            <person name="Petzold A."/>
            <person name="Susuki M."/>
            <person name="Suzuki K.-i.T."/>
            <person name="Hayashi T."/>
            <person name="Toyoda A."/>
            <person name="Oliveira C."/>
            <person name="Osipova E."/>
            <person name="Leigh N.D."/>
            <person name="Simon A."/>
            <person name="Yun M.H."/>
        </authorList>
    </citation>
    <scope>NUCLEOTIDE SEQUENCE</scope>
    <source>
        <strain evidence="1">20211129_DDA</strain>
        <tissue evidence="1">Liver</tissue>
    </source>
</reference>
<accession>A0AAV7TFG1</accession>
<organism evidence="1 2">
    <name type="scientific">Pleurodeles waltl</name>
    <name type="common">Iberian ribbed newt</name>
    <dbReference type="NCBI Taxonomy" id="8319"/>
    <lineage>
        <taxon>Eukaryota</taxon>
        <taxon>Metazoa</taxon>
        <taxon>Chordata</taxon>
        <taxon>Craniata</taxon>
        <taxon>Vertebrata</taxon>
        <taxon>Euteleostomi</taxon>
        <taxon>Amphibia</taxon>
        <taxon>Batrachia</taxon>
        <taxon>Caudata</taxon>
        <taxon>Salamandroidea</taxon>
        <taxon>Salamandridae</taxon>
        <taxon>Pleurodelinae</taxon>
        <taxon>Pleurodeles</taxon>
    </lineage>
</organism>
<name>A0AAV7TFG1_PLEWA</name>
<dbReference type="AlphaFoldDB" id="A0AAV7TFG1"/>
<evidence type="ECO:0000313" key="1">
    <source>
        <dbReference type="EMBL" id="KAJ1175041.1"/>
    </source>
</evidence>
<keyword evidence="2" id="KW-1185">Reference proteome</keyword>